<name>A0A6A6WLT3_9PEZI</name>
<proteinExistence type="predicted"/>
<dbReference type="GeneID" id="54481311"/>
<dbReference type="AlphaFoldDB" id="A0A6A6WLT3"/>
<dbReference type="SUPFAM" id="SSF82708">
    <property type="entry name" value="R3H domain"/>
    <property type="match status" value="1"/>
</dbReference>
<dbReference type="Pfam" id="PF13902">
    <property type="entry name" value="R3H-assoc"/>
    <property type="match status" value="1"/>
</dbReference>
<evidence type="ECO:0000259" key="2">
    <source>
        <dbReference type="Pfam" id="PF13902"/>
    </source>
</evidence>
<evidence type="ECO:0000256" key="1">
    <source>
        <dbReference type="SAM" id="MobiDB-lite"/>
    </source>
</evidence>
<dbReference type="GO" id="GO:0003676">
    <property type="term" value="F:nucleic acid binding"/>
    <property type="evidence" value="ECO:0007669"/>
    <property type="project" value="InterPro"/>
</dbReference>
<evidence type="ECO:0000313" key="3">
    <source>
        <dbReference type="EMBL" id="KAF2763106.1"/>
    </source>
</evidence>
<dbReference type="InterPro" id="IPR025952">
    <property type="entry name" value="R3H-assoc_dom"/>
</dbReference>
<feature type="region of interest" description="Disordered" evidence="1">
    <location>
        <begin position="162"/>
        <end position="182"/>
    </location>
</feature>
<dbReference type="RefSeq" id="XP_033605557.1">
    <property type="nucleotide sequence ID" value="XM_033740257.1"/>
</dbReference>
<dbReference type="OrthoDB" id="10256743at2759"/>
<accession>A0A6A6WLT3</accession>
<keyword evidence="4" id="KW-1185">Reference proteome</keyword>
<sequence>MAIHTTPSSPPSGGVALDIQAWTEQAAASLSNLNLSAPTFVAQPISHHAERHGPSPAVRGTSIALDIPLDTPQDARVDSTYRRREPQRRDSMERREALLKGKEGSRRRRRWENDRLLGNPYRVPPTSADWEVRPPTHRTPVPYYLAPLWDNGLAAHAAARRERKVKSTSQHKQAVKGVPEGASRVPKEFKEKMKKSKGARGLLQDLETEVRGFVAKCQENDEEAVTDSEEDEVVFVGRDGEMQDRTWRSLEREYLLFQSAADDQGAAFCRYLVHQIGCYYGLKTWSVTTGNPARREAYVGFDMQTGHDFAVQEQLPRPLYGLV</sequence>
<protein>
    <recommendedName>
        <fullName evidence="2">R3H-associated N-terminal domain-containing protein</fullName>
    </recommendedName>
</protein>
<dbReference type="InterPro" id="IPR036867">
    <property type="entry name" value="R3H_dom_sf"/>
</dbReference>
<reference evidence="3" key="1">
    <citation type="journal article" date="2020" name="Stud. Mycol.">
        <title>101 Dothideomycetes genomes: a test case for predicting lifestyles and emergence of pathogens.</title>
        <authorList>
            <person name="Haridas S."/>
            <person name="Albert R."/>
            <person name="Binder M."/>
            <person name="Bloem J."/>
            <person name="Labutti K."/>
            <person name="Salamov A."/>
            <person name="Andreopoulos B."/>
            <person name="Baker S."/>
            <person name="Barry K."/>
            <person name="Bills G."/>
            <person name="Bluhm B."/>
            <person name="Cannon C."/>
            <person name="Castanera R."/>
            <person name="Culley D."/>
            <person name="Daum C."/>
            <person name="Ezra D."/>
            <person name="Gonzalez J."/>
            <person name="Henrissat B."/>
            <person name="Kuo A."/>
            <person name="Liang C."/>
            <person name="Lipzen A."/>
            <person name="Lutzoni F."/>
            <person name="Magnuson J."/>
            <person name="Mondo S."/>
            <person name="Nolan M."/>
            <person name="Ohm R."/>
            <person name="Pangilinan J."/>
            <person name="Park H.-J."/>
            <person name="Ramirez L."/>
            <person name="Alfaro M."/>
            <person name="Sun H."/>
            <person name="Tritt A."/>
            <person name="Yoshinaga Y."/>
            <person name="Zwiers L.-H."/>
            <person name="Turgeon B."/>
            <person name="Goodwin S."/>
            <person name="Spatafora J."/>
            <person name="Crous P."/>
            <person name="Grigoriev I."/>
        </authorList>
    </citation>
    <scope>NUCLEOTIDE SEQUENCE</scope>
    <source>
        <strain evidence="3">CBS 121739</strain>
    </source>
</reference>
<organism evidence="3 4">
    <name type="scientific">Pseudovirgaria hyperparasitica</name>
    <dbReference type="NCBI Taxonomy" id="470096"/>
    <lineage>
        <taxon>Eukaryota</taxon>
        <taxon>Fungi</taxon>
        <taxon>Dikarya</taxon>
        <taxon>Ascomycota</taxon>
        <taxon>Pezizomycotina</taxon>
        <taxon>Dothideomycetes</taxon>
        <taxon>Dothideomycetes incertae sedis</taxon>
        <taxon>Acrospermales</taxon>
        <taxon>Acrospermaceae</taxon>
        <taxon>Pseudovirgaria</taxon>
    </lineage>
</organism>
<evidence type="ECO:0000313" key="4">
    <source>
        <dbReference type="Proteomes" id="UP000799437"/>
    </source>
</evidence>
<dbReference type="Proteomes" id="UP000799437">
    <property type="component" value="Unassembled WGS sequence"/>
</dbReference>
<feature type="compositionally biased region" description="Basic and acidic residues" evidence="1">
    <location>
        <begin position="73"/>
        <end position="104"/>
    </location>
</feature>
<feature type="domain" description="R3H-associated N-terminal" evidence="2">
    <location>
        <begin position="84"/>
        <end position="195"/>
    </location>
</feature>
<gene>
    <name evidence="3" type="ORF">EJ05DRAFT_26045</name>
</gene>
<feature type="region of interest" description="Disordered" evidence="1">
    <location>
        <begin position="68"/>
        <end position="111"/>
    </location>
</feature>
<dbReference type="EMBL" id="ML996565">
    <property type="protein sequence ID" value="KAF2763106.1"/>
    <property type="molecule type" value="Genomic_DNA"/>
</dbReference>